<dbReference type="EMBL" id="JAYMYR010000006">
    <property type="protein sequence ID" value="KAK7357227.1"/>
    <property type="molecule type" value="Genomic_DNA"/>
</dbReference>
<keyword evidence="2" id="KW-1185">Reference proteome</keyword>
<gene>
    <name evidence="1" type="ORF">VNO80_16511</name>
</gene>
<accession>A0AAN9R2T4</accession>
<reference evidence="1 2" key="1">
    <citation type="submission" date="2024-01" db="EMBL/GenBank/DDBJ databases">
        <title>The genomes of 5 underutilized Papilionoideae crops provide insights into root nodulation and disease resistanc.</title>
        <authorList>
            <person name="Jiang F."/>
        </authorList>
    </citation>
    <scope>NUCLEOTIDE SEQUENCE [LARGE SCALE GENOMIC DNA]</scope>
    <source>
        <strain evidence="1">JINMINGXINNONG_FW02</strain>
        <tissue evidence="1">Leaves</tissue>
    </source>
</reference>
<name>A0AAN9R2T4_PHACN</name>
<comment type="caution">
    <text evidence="1">The sequence shown here is derived from an EMBL/GenBank/DDBJ whole genome shotgun (WGS) entry which is preliminary data.</text>
</comment>
<evidence type="ECO:0000313" key="1">
    <source>
        <dbReference type="EMBL" id="KAK7357227.1"/>
    </source>
</evidence>
<protein>
    <submittedName>
        <fullName evidence="1">Uncharacterized protein</fullName>
    </submittedName>
</protein>
<evidence type="ECO:0000313" key="2">
    <source>
        <dbReference type="Proteomes" id="UP001374584"/>
    </source>
</evidence>
<dbReference type="Proteomes" id="UP001374584">
    <property type="component" value="Unassembled WGS sequence"/>
</dbReference>
<proteinExistence type="predicted"/>
<organism evidence="1 2">
    <name type="scientific">Phaseolus coccineus</name>
    <name type="common">Scarlet runner bean</name>
    <name type="synonym">Phaseolus multiflorus</name>
    <dbReference type="NCBI Taxonomy" id="3886"/>
    <lineage>
        <taxon>Eukaryota</taxon>
        <taxon>Viridiplantae</taxon>
        <taxon>Streptophyta</taxon>
        <taxon>Embryophyta</taxon>
        <taxon>Tracheophyta</taxon>
        <taxon>Spermatophyta</taxon>
        <taxon>Magnoliopsida</taxon>
        <taxon>eudicotyledons</taxon>
        <taxon>Gunneridae</taxon>
        <taxon>Pentapetalae</taxon>
        <taxon>rosids</taxon>
        <taxon>fabids</taxon>
        <taxon>Fabales</taxon>
        <taxon>Fabaceae</taxon>
        <taxon>Papilionoideae</taxon>
        <taxon>50 kb inversion clade</taxon>
        <taxon>NPAAA clade</taxon>
        <taxon>indigoferoid/millettioid clade</taxon>
        <taxon>Phaseoleae</taxon>
        <taxon>Phaseolus</taxon>
    </lineage>
</organism>
<sequence length="77" mass="8494">MKLYETTKGPAKLHETTKVKGAIINSQCQPDILMISPHFSTKKKVNIYVFLRFHASLLPTFLSSSLTSLSASLSIAL</sequence>
<dbReference type="AlphaFoldDB" id="A0AAN9R2T4"/>